<dbReference type="GO" id="GO:0016020">
    <property type="term" value="C:membrane"/>
    <property type="evidence" value="ECO:0007669"/>
    <property type="project" value="UniProtKB-SubCell"/>
</dbReference>
<protein>
    <recommendedName>
        <fullName evidence="9">Cas1p 10 TM acyl transferase domain-containing protein</fullName>
    </recommendedName>
</protein>
<evidence type="ECO:0000259" key="9">
    <source>
        <dbReference type="Pfam" id="PF07779"/>
    </source>
</evidence>
<dbReference type="InterPro" id="IPR012419">
    <property type="entry name" value="Cas1_AcylTrans_dom"/>
</dbReference>
<dbReference type="GO" id="GO:0016740">
    <property type="term" value="F:transferase activity"/>
    <property type="evidence" value="ECO:0007669"/>
    <property type="project" value="UniProtKB-KW"/>
</dbReference>
<dbReference type="InParanoid" id="E0VHC9"/>
<accession>E0VHC9</accession>
<dbReference type="Proteomes" id="UP000009046">
    <property type="component" value="Unassembled WGS sequence"/>
</dbReference>
<dbReference type="VEuPathDB" id="VectorBase:PHUM205440"/>
<keyword evidence="4 8" id="KW-0812">Transmembrane</keyword>
<evidence type="ECO:0000256" key="8">
    <source>
        <dbReference type="SAM" id="Phobius"/>
    </source>
</evidence>
<evidence type="ECO:0000256" key="4">
    <source>
        <dbReference type="ARBA" id="ARBA00022692"/>
    </source>
</evidence>
<dbReference type="OrthoDB" id="1932925at2759"/>
<reference evidence="10" key="2">
    <citation type="submission" date="2007-04" db="EMBL/GenBank/DDBJ databases">
        <title>The genome of the human body louse.</title>
        <authorList>
            <consortium name="The Human Body Louse Genome Consortium"/>
            <person name="Kirkness E."/>
            <person name="Walenz B."/>
            <person name="Hass B."/>
            <person name="Bruggner R."/>
            <person name="Strausberg R."/>
        </authorList>
    </citation>
    <scope>NUCLEOTIDE SEQUENCE</scope>
    <source>
        <strain evidence="10">USDA</strain>
    </source>
</reference>
<dbReference type="GO" id="GO:0005975">
    <property type="term" value="P:carbohydrate metabolic process"/>
    <property type="evidence" value="ECO:0007669"/>
    <property type="project" value="UniProtKB-ARBA"/>
</dbReference>
<dbReference type="RefSeq" id="XP_002425523.1">
    <property type="nucleotide sequence ID" value="XM_002425478.1"/>
</dbReference>
<organism>
    <name type="scientific">Pediculus humanus subsp. corporis</name>
    <name type="common">Body louse</name>
    <dbReference type="NCBI Taxonomy" id="121224"/>
    <lineage>
        <taxon>Eukaryota</taxon>
        <taxon>Metazoa</taxon>
        <taxon>Ecdysozoa</taxon>
        <taxon>Arthropoda</taxon>
        <taxon>Hexapoda</taxon>
        <taxon>Insecta</taxon>
        <taxon>Pterygota</taxon>
        <taxon>Neoptera</taxon>
        <taxon>Paraneoptera</taxon>
        <taxon>Psocodea</taxon>
        <taxon>Troctomorpha</taxon>
        <taxon>Phthiraptera</taxon>
        <taxon>Anoplura</taxon>
        <taxon>Pediculidae</taxon>
        <taxon>Pediculus</taxon>
    </lineage>
</organism>
<dbReference type="HOGENOM" id="CLU_008003_1_0_1"/>
<comment type="subcellular location">
    <subcellularLocation>
        <location evidence="1">Membrane</location>
        <topology evidence="1">Multi-pass membrane protein</topology>
    </subcellularLocation>
</comment>
<dbReference type="EnsemblMetazoa" id="PHUM205440-RA">
    <property type="protein sequence ID" value="PHUM205440-PA"/>
    <property type="gene ID" value="PHUM205440"/>
</dbReference>
<proteinExistence type="inferred from homology"/>
<feature type="transmembrane region" description="Helical" evidence="8">
    <location>
        <begin position="455"/>
        <end position="472"/>
    </location>
</feature>
<reference evidence="11" key="3">
    <citation type="submission" date="2021-02" db="UniProtKB">
        <authorList>
            <consortium name="EnsemblMetazoa"/>
        </authorList>
    </citation>
    <scope>IDENTIFICATION</scope>
    <source>
        <strain evidence="11">USDA</strain>
    </source>
</reference>
<feature type="transmembrane region" description="Helical" evidence="8">
    <location>
        <begin position="633"/>
        <end position="652"/>
    </location>
</feature>
<evidence type="ECO:0000256" key="1">
    <source>
        <dbReference type="ARBA" id="ARBA00004141"/>
    </source>
</evidence>
<feature type="transmembrane region" description="Helical" evidence="8">
    <location>
        <begin position="725"/>
        <end position="742"/>
    </location>
</feature>
<dbReference type="eggNOG" id="KOG1699">
    <property type="taxonomic scope" value="Eukaryota"/>
</dbReference>
<dbReference type="OMA" id="WSAREWA"/>
<sequence>MAANYEKLLSGNGIIEKLNIKNAKIIAVCIVLAFSVFHGFRHLKYDINSCTLIMKDGRYHGKKEWQPYGCMMHNYTQIDTKKCFKLHHFFGQYNHFTFVGDSRIFQFYSAFLKTINSNFIFKHNGTQSYSDPHLGLQIEYKYNPFLLVPFGMNVTKWKSKNNYPSVLMLGFGINQLLKTRNAFDKLQQFKNNLTNLVPIFNELVFKNVKVIWTLQEPVKFSNMALENQIINNSIIDLYNNAAVEVLKFSKVDLLISFKKLAAPFLDDMKDGVLLPSEHIAKKTGAQILLNIYCNDRMNFQDGSCCSSAEQYTSLQIITFFVLFICFLLAVLAKFIETFKKSKNKTEKSTHHQSEFTIIFSALAKLALIMTYFYICDRTNFFMKETKTFSQSAFWIPIVYILCVGLFFTEDSGNSKVLHRNQTDEWKGWMQLVLLIYHWTGAQKVLPIFLLSRVIISAYVFLSGYGHFFYYWHSGDGSIVRFFRVLFRLNFMQFVVCLCMNRPYQFYEFLPLVSFWFVMMEVFLIVPPHITNQSSDNHPIQYLYLVFKFVVFFGVIATLYMSEVFFEKIFVTRPWKALFVTADDDISLWWESWKRERYSVLCGMIFSSILLLAQRYSLIDDNNHNNLFSNKISLLLSLVSILGIGCYVVFALLCTDWSECTEIHSYATFLTIISYIILRNISGVLRTKYSTFFAWFGKISLELCVGQFHIWLAGDLNGILVLLPKYSNLNVFLTSFIFVCAAHEVHEITNTLLPYAVPTNMFTLGRNILLFIGLLIPIGIHAGMF</sequence>
<dbReference type="FunCoup" id="E0VHC9">
    <property type="interactions" value="528"/>
</dbReference>
<dbReference type="EMBL" id="AAZO01002379">
    <property type="status" value="NOT_ANNOTATED_CDS"/>
    <property type="molecule type" value="Genomic_DNA"/>
</dbReference>
<reference evidence="10" key="1">
    <citation type="submission" date="2007-04" db="EMBL/GenBank/DDBJ databases">
        <title>Annotation of Pediculus humanus corporis strain USDA.</title>
        <authorList>
            <person name="Kirkness E."/>
            <person name="Hannick L."/>
            <person name="Hass B."/>
            <person name="Bruggner R."/>
            <person name="Lawson D."/>
            <person name="Bidwell S."/>
            <person name="Joardar V."/>
            <person name="Caler E."/>
            <person name="Walenz B."/>
            <person name="Inman J."/>
            <person name="Schobel S."/>
            <person name="Galinsky K."/>
            <person name="Amedeo P."/>
            <person name="Strausberg R."/>
        </authorList>
    </citation>
    <scope>NUCLEOTIDE SEQUENCE</scope>
    <source>
        <strain evidence="10">USDA</strain>
    </source>
</reference>
<evidence type="ECO:0000313" key="12">
    <source>
        <dbReference type="Proteomes" id="UP000009046"/>
    </source>
</evidence>
<dbReference type="KEGG" id="phu:Phum_PHUM205440"/>
<evidence type="ECO:0000256" key="3">
    <source>
        <dbReference type="ARBA" id="ARBA00022679"/>
    </source>
</evidence>
<feature type="transmembrane region" description="Helical" evidence="8">
    <location>
        <begin position="541"/>
        <end position="560"/>
    </location>
</feature>
<name>E0VHC9_PEDHC</name>
<evidence type="ECO:0000313" key="10">
    <source>
        <dbReference type="EMBL" id="EEB12785.1"/>
    </source>
</evidence>
<feature type="transmembrane region" description="Helical" evidence="8">
    <location>
        <begin position="763"/>
        <end position="783"/>
    </location>
</feature>
<keyword evidence="5 8" id="KW-1133">Transmembrane helix</keyword>
<keyword evidence="3" id="KW-0808">Transferase</keyword>
<keyword evidence="6 8" id="KW-0472">Membrane</keyword>
<dbReference type="GO" id="GO:0005794">
    <property type="term" value="C:Golgi apparatus"/>
    <property type="evidence" value="ECO:0007669"/>
    <property type="project" value="UniProtKB-ARBA"/>
</dbReference>
<dbReference type="PANTHER" id="PTHR13533">
    <property type="entry name" value="N-ACETYLNEURAMINATE 9-O-ACETYLTRANSFERASE"/>
    <property type="match status" value="1"/>
</dbReference>
<evidence type="ECO:0000256" key="7">
    <source>
        <dbReference type="ARBA" id="ARBA00023180"/>
    </source>
</evidence>
<evidence type="ECO:0000256" key="6">
    <source>
        <dbReference type="ARBA" id="ARBA00023136"/>
    </source>
</evidence>
<feature type="transmembrane region" description="Helical" evidence="8">
    <location>
        <begin position="389"/>
        <end position="407"/>
    </location>
</feature>
<feature type="transmembrane region" description="Helical" evidence="8">
    <location>
        <begin position="664"/>
        <end position="684"/>
    </location>
</feature>
<dbReference type="EMBL" id="DS235166">
    <property type="protein sequence ID" value="EEB12785.1"/>
    <property type="molecule type" value="Genomic_DNA"/>
</dbReference>
<feature type="transmembrane region" description="Helical" evidence="8">
    <location>
        <begin position="314"/>
        <end position="335"/>
    </location>
</feature>
<evidence type="ECO:0000256" key="5">
    <source>
        <dbReference type="ARBA" id="ARBA00022989"/>
    </source>
</evidence>
<evidence type="ECO:0000313" key="11">
    <source>
        <dbReference type="EnsemblMetazoa" id="PHUM205440-PA"/>
    </source>
</evidence>
<feature type="transmembrane region" description="Helical" evidence="8">
    <location>
        <begin position="355"/>
        <end position="374"/>
    </location>
</feature>
<gene>
    <name evidence="11" type="primary">8237325</name>
    <name evidence="10" type="ORF">Phum_PHUM205440</name>
</gene>
<dbReference type="PANTHER" id="PTHR13533:SF1">
    <property type="entry name" value="N-ACETYLNEURAMINATE 9-O-ACETYLTRANSFERASE"/>
    <property type="match status" value="1"/>
</dbReference>
<dbReference type="GeneID" id="8237325"/>
<dbReference type="CTD" id="8237325"/>
<evidence type="ECO:0000256" key="2">
    <source>
        <dbReference type="ARBA" id="ARBA00010666"/>
    </source>
</evidence>
<comment type="similarity">
    <text evidence="2">Belongs to the PC-esterase family. CASD1 subfamily.</text>
</comment>
<feature type="transmembrane region" description="Helical" evidence="8">
    <location>
        <begin position="691"/>
        <end position="713"/>
    </location>
</feature>
<feature type="domain" description="Cas1p 10 TM acyl transferase" evidence="9">
    <location>
        <begin position="297"/>
        <end position="767"/>
    </location>
</feature>
<feature type="transmembrane region" description="Helical" evidence="8">
    <location>
        <begin position="596"/>
        <end position="612"/>
    </location>
</feature>
<keyword evidence="12" id="KW-1185">Reference proteome</keyword>
<feature type="transmembrane region" description="Helical" evidence="8">
    <location>
        <begin position="508"/>
        <end position="529"/>
    </location>
</feature>
<dbReference type="Pfam" id="PF07779">
    <property type="entry name" value="Cas1_AcylT"/>
    <property type="match status" value="1"/>
</dbReference>
<keyword evidence="7" id="KW-0325">Glycoprotein</keyword>
<dbReference type="AlphaFoldDB" id="E0VHC9"/>